<dbReference type="SUPFAM" id="SSF53335">
    <property type="entry name" value="S-adenosyl-L-methionine-dependent methyltransferases"/>
    <property type="match status" value="1"/>
</dbReference>
<dbReference type="Proteomes" id="UP000297737">
    <property type="component" value="Unassembled WGS sequence"/>
</dbReference>
<protein>
    <submittedName>
        <fullName evidence="4">Methyltransferase domain-containing protein</fullName>
    </submittedName>
</protein>
<dbReference type="OrthoDB" id="9793723at2"/>
<sequence>METTAELFDRHRRRVLRDRAAARYADYAFLKDAMVDDIAARVADTGKSFGRVLDLGAHDGRLGARIAGDWSVTVDAAAAFKPTLVADEDALPFADDSFDLIVSAGSLHNVNDLPGALIQVRRALRPGGMFIAAFVAGESLLQLRHDLIAADDAATGRVGVRVAPMIDVQGAAGLLQRGGFVSPVAEIDSFTVRYAGLIALLADLRGMGEANALASRLPLRRDVLADVAARFADRADADGKTNVPVQVITLTAWKAG</sequence>
<keyword evidence="1 4" id="KW-0489">Methyltransferase</keyword>
<dbReference type="CDD" id="cd02440">
    <property type="entry name" value="AdoMet_MTases"/>
    <property type="match status" value="1"/>
</dbReference>
<reference evidence="4 5" key="1">
    <citation type="submission" date="2019-02" db="EMBL/GenBank/DDBJ databases">
        <title>Polymorphobacter sp. isolated from the lake at the Tibet of China.</title>
        <authorList>
            <person name="Li A."/>
        </authorList>
    </citation>
    <scope>NUCLEOTIDE SEQUENCE [LARGE SCALE GENOMIC DNA]</scope>
    <source>
        <strain evidence="4 5">DJ1R-1</strain>
    </source>
</reference>
<dbReference type="InterPro" id="IPR013216">
    <property type="entry name" value="Methyltransf_11"/>
</dbReference>
<dbReference type="Pfam" id="PF08241">
    <property type="entry name" value="Methyltransf_11"/>
    <property type="match status" value="1"/>
</dbReference>
<keyword evidence="5" id="KW-1185">Reference proteome</keyword>
<evidence type="ECO:0000256" key="1">
    <source>
        <dbReference type="ARBA" id="ARBA00022603"/>
    </source>
</evidence>
<dbReference type="GO" id="GO:0008757">
    <property type="term" value="F:S-adenosylmethionine-dependent methyltransferase activity"/>
    <property type="evidence" value="ECO:0007669"/>
    <property type="project" value="InterPro"/>
</dbReference>
<keyword evidence="2 4" id="KW-0808">Transferase</keyword>
<evidence type="ECO:0000313" key="5">
    <source>
        <dbReference type="Proteomes" id="UP000297737"/>
    </source>
</evidence>
<dbReference type="PANTHER" id="PTHR13090:SF1">
    <property type="entry name" value="ARGININE-HYDROXYLASE NDUFAF5, MITOCHONDRIAL"/>
    <property type="match status" value="1"/>
</dbReference>
<comment type="caution">
    <text evidence="4">The sequence shown here is derived from an EMBL/GenBank/DDBJ whole genome shotgun (WGS) entry which is preliminary data.</text>
</comment>
<dbReference type="EMBL" id="SIHO01000002">
    <property type="protein sequence ID" value="TFU03666.1"/>
    <property type="molecule type" value="Genomic_DNA"/>
</dbReference>
<evidence type="ECO:0000256" key="2">
    <source>
        <dbReference type="ARBA" id="ARBA00022679"/>
    </source>
</evidence>
<dbReference type="InterPro" id="IPR029063">
    <property type="entry name" value="SAM-dependent_MTases_sf"/>
</dbReference>
<dbReference type="PANTHER" id="PTHR13090">
    <property type="entry name" value="ARGININE-HYDROXYLASE NDUFAF5, MITOCHONDRIAL"/>
    <property type="match status" value="1"/>
</dbReference>
<feature type="domain" description="Methyltransferase type 11" evidence="3">
    <location>
        <begin position="83"/>
        <end position="131"/>
    </location>
</feature>
<gene>
    <name evidence="4" type="ORF">EUV02_10985</name>
</gene>
<dbReference type="Gene3D" id="3.40.50.150">
    <property type="entry name" value="Vaccinia Virus protein VP39"/>
    <property type="match status" value="1"/>
</dbReference>
<organism evidence="4 5">
    <name type="scientific">Glacieibacterium arshaanense</name>
    <dbReference type="NCBI Taxonomy" id="2511025"/>
    <lineage>
        <taxon>Bacteria</taxon>
        <taxon>Pseudomonadati</taxon>
        <taxon>Pseudomonadota</taxon>
        <taxon>Alphaproteobacteria</taxon>
        <taxon>Sphingomonadales</taxon>
        <taxon>Sphingosinicellaceae</taxon>
        <taxon>Glacieibacterium</taxon>
    </lineage>
</organism>
<dbReference type="RefSeq" id="WP_135246259.1">
    <property type="nucleotide sequence ID" value="NZ_SIHO01000002.1"/>
</dbReference>
<proteinExistence type="predicted"/>
<accession>A0A4Y9ENM2</accession>
<name>A0A4Y9ENM2_9SPHN</name>
<dbReference type="AlphaFoldDB" id="A0A4Y9ENM2"/>
<dbReference type="InterPro" id="IPR050602">
    <property type="entry name" value="Malonyl-ACP_OMT"/>
</dbReference>
<dbReference type="GO" id="GO:0032259">
    <property type="term" value="P:methylation"/>
    <property type="evidence" value="ECO:0007669"/>
    <property type="project" value="UniProtKB-KW"/>
</dbReference>
<evidence type="ECO:0000313" key="4">
    <source>
        <dbReference type="EMBL" id="TFU03666.1"/>
    </source>
</evidence>
<evidence type="ECO:0000259" key="3">
    <source>
        <dbReference type="Pfam" id="PF08241"/>
    </source>
</evidence>